<accession>A0A9D4JHS5</accession>
<reference evidence="1" key="2">
    <citation type="submission" date="2020-11" db="EMBL/GenBank/DDBJ databases">
        <authorList>
            <person name="McCartney M.A."/>
            <person name="Auch B."/>
            <person name="Kono T."/>
            <person name="Mallez S."/>
            <person name="Becker A."/>
            <person name="Gohl D.M."/>
            <person name="Silverstein K.A.T."/>
            <person name="Koren S."/>
            <person name="Bechman K.B."/>
            <person name="Herman A."/>
            <person name="Abrahante J.E."/>
            <person name="Garbe J."/>
        </authorList>
    </citation>
    <scope>NUCLEOTIDE SEQUENCE</scope>
    <source>
        <strain evidence="1">Duluth1</strain>
        <tissue evidence="1">Whole animal</tissue>
    </source>
</reference>
<reference evidence="1" key="1">
    <citation type="journal article" date="2019" name="bioRxiv">
        <title>The Genome of the Zebra Mussel, Dreissena polymorpha: A Resource for Invasive Species Research.</title>
        <authorList>
            <person name="McCartney M.A."/>
            <person name="Auch B."/>
            <person name="Kono T."/>
            <person name="Mallez S."/>
            <person name="Zhang Y."/>
            <person name="Obille A."/>
            <person name="Becker A."/>
            <person name="Abrahante J.E."/>
            <person name="Garbe J."/>
            <person name="Badalamenti J.P."/>
            <person name="Herman A."/>
            <person name="Mangelson H."/>
            <person name="Liachko I."/>
            <person name="Sullivan S."/>
            <person name="Sone E.D."/>
            <person name="Koren S."/>
            <person name="Silverstein K.A.T."/>
            <person name="Beckman K.B."/>
            <person name="Gohl D.M."/>
        </authorList>
    </citation>
    <scope>NUCLEOTIDE SEQUENCE</scope>
    <source>
        <strain evidence="1">Duluth1</strain>
        <tissue evidence="1">Whole animal</tissue>
    </source>
</reference>
<dbReference type="Proteomes" id="UP000828390">
    <property type="component" value="Unassembled WGS sequence"/>
</dbReference>
<comment type="caution">
    <text evidence="1">The sequence shown here is derived from an EMBL/GenBank/DDBJ whole genome shotgun (WGS) entry which is preliminary data.</text>
</comment>
<gene>
    <name evidence="1" type="ORF">DPMN_141546</name>
</gene>
<dbReference type="EMBL" id="JAIWYP010000006">
    <property type="protein sequence ID" value="KAH3813096.1"/>
    <property type="molecule type" value="Genomic_DNA"/>
</dbReference>
<name>A0A9D4JHS5_DREPO</name>
<organism evidence="1 2">
    <name type="scientific">Dreissena polymorpha</name>
    <name type="common">Zebra mussel</name>
    <name type="synonym">Mytilus polymorpha</name>
    <dbReference type="NCBI Taxonomy" id="45954"/>
    <lineage>
        <taxon>Eukaryota</taxon>
        <taxon>Metazoa</taxon>
        <taxon>Spiralia</taxon>
        <taxon>Lophotrochozoa</taxon>
        <taxon>Mollusca</taxon>
        <taxon>Bivalvia</taxon>
        <taxon>Autobranchia</taxon>
        <taxon>Heteroconchia</taxon>
        <taxon>Euheterodonta</taxon>
        <taxon>Imparidentia</taxon>
        <taxon>Neoheterodontei</taxon>
        <taxon>Myida</taxon>
        <taxon>Dreissenoidea</taxon>
        <taxon>Dreissenidae</taxon>
        <taxon>Dreissena</taxon>
    </lineage>
</organism>
<sequence>MKCTICGMEGSQTPCAVCNGNKEAALGAKGNGETNTEVVQANTCLMCQLQTTNKQCTCGLPEEEQSNG</sequence>
<proteinExistence type="predicted"/>
<keyword evidence="2" id="KW-1185">Reference proteome</keyword>
<dbReference type="AlphaFoldDB" id="A0A9D4JHS5"/>
<protein>
    <submittedName>
        <fullName evidence="1">Uncharacterized protein</fullName>
    </submittedName>
</protein>
<evidence type="ECO:0000313" key="2">
    <source>
        <dbReference type="Proteomes" id="UP000828390"/>
    </source>
</evidence>
<evidence type="ECO:0000313" key="1">
    <source>
        <dbReference type="EMBL" id="KAH3813096.1"/>
    </source>
</evidence>